<accession>A0A194PZK9</accession>
<protein>
    <submittedName>
        <fullName evidence="2">Uncharacterized protein</fullName>
    </submittedName>
</protein>
<dbReference type="Proteomes" id="UP000053268">
    <property type="component" value="Unassembled WGS sequence"/>
</dbReference>
<keyword evidence="3" id="KW-1185">Reference proteome</keyword>
<sequence length="36" mass="3801">MSASFEHSAMKSSFSLSSLRSAAAPTGGRCDQLERP</sequence>
<gene>
    <name evidence="2" type="ORF">RR46_10085</name>
</gene>
<proteinExistence type="predicted"/>
<reference evidence="2 3" key="1">
    <citation type="journal article" date="2015" name="Nat. Commun.">
        <title>Outbred genome sequencing and CRISPR/Cas9 gene editing in butterflies.</title>
        <authorList>
            <person name="Li X."/>
            <person name="Fan D."/>
            <person name="Zhang W."/>
            <person name="Liu G."/>
            <person name="Zhang L."/>
            <person name="Zhao L."/>
            <person name="Fang X."/>
            <person name="Chen L."/>
            <person name="Dong Y."/>
            <person name="Chen Y."/>
            <person name="Ding Y."/>
            <person name="Zhao R."/>
            <person name="Feng M."/>
            <person name="Zhu Y."/>
            <person name="Feng Y."/>
            <person name="Jiang X."/>
            <person name="Zhu D."/>
            <person name="Xiang H."/>
            <person name="Feng X."/>
            <person name="Li S."/>
            <person name="Wang J."/>
            <person name="Zhang G."/>
            <person name="Kronforst M.R."/>
            <person name="Wang W."/>
        </authorList>
    </citation>
    <scope>NUCLEOTIDE SEQUENCE [LARGE SCALE GENOMIC DNA]</scope>
    <source>
        <strain evidence="2">Ya'a_city_454_Px</strain>
        <tissue evidence="2">Whole body</tissue>
    </source>
</reference>
<organism evidence="2 3">
    <name type="scientific">Papilio xuthus</name>
    <name type="common">Asian swallowtail butterfly</name>
    <dbReference type="NCBI Taxonomy" id="66420"/>
    <lineage>
        <taxon>Eukaryota</taxon>
        <taxon>Metazoa</taxon>
        <taxon>Ecdysozoa</taxon>
        <taxon>Arthropoda</taxon>
        <taxon>Hexapoda</taxon>
        <taxon>Insecta</taxon>
        <taxon>Pterygota</taxon>
        <taxon>Neoptera</taxon>
        <taxon>Endopterygota</taxon>
        <taxon>Lepidoptera</taxon>
        <taxon>Glossata</taxon>
        <taxon>Ditrysia</taxon>
        <taxon>Papilionoidea</taxon>
        <taxon>Papilionidae</taxon>
        <taxon>Papilioninae</taxon>
        <taxon>Papilio</taxon>
    </lineage>
</organism>
<name>A0A194PZK9_PAPXU</name>
<evidence type="ECO:0000313" key="3">
    <source>
        <dbReference type="Proteomes" id="UP000053268"/>
    </source>
</evidence>
<feature type="region of interest" description="Disordered" evidence="1">
    <location>
        <begin position="12"/>
        <end position="36"/>
    </location>
</feature>
<feature type="compositionally biased region" description="Low complexity" evidence="1">
    <location>
        <begin position="12"/>
        <end position="24"/>
    </location>
</feature>
<dbReference type="EMBL" id="KQ459582">
    <property type="protein sequence ID" value="KPI98767.1"/>
    <property type="molecule type" value="Genomic_DNA"/>
</dbReference>
<evidence type="ECO:0000313" key="2">
    <source>
        <dbReference type="EMBL" id="KPI98767.1"/>
    </source>
</evidence>
<dbReference type="AlphaFoldDB" id="A0A194PZK9"/>
<evidence type="ECO:0000256" key="1">
    <source>
        <dbReference type="SAM" id="MobiDB-lite"/>
    </source>
</evidence>